<dbReference type="AlphaFoldDB" id="A0A0L8I0Q4"/>
<organism evidence="2">
    <name type="scientific">Octopus bimaculoides</name>
    <name type="common">California two-spotted octopus</name>
    <dbReference type="NCBI Taxonomy" id="37653"/>
    <lineage>
        <taxon>Eukaryota</taxon>
        <taxon>Metazoa</taxon>
        <taxon>Spiralia</taxon>
        <taxon>Lophotrochozoa</taxon>
        <taxon>Mollusca</taxon>
        <taxon>Cephalopoda</taxon>
        <taxon>Coleoidea</taxon>
        <taxon>Octopodiformes</taxon>
        <taxon>Octopoda</taxon>
        <taxon>Incirrata</taxon>
        <taxon>Octopodidae</taxon>
        <taxon>Octopus</taxon>
    </lineage>
</organism>
<feature type="chain" id="PRO_5005584062" evidence="1">
    <location>
        <begin position="23"/>
        <end position="61"/>
    </location>
</feature>
<sequence length="61" mass="7071">MVFKVILVVFLLTLSGINTVTSEGKWTLFYTRYSSEKKLKYCKPMVEDVNKVPCFISTFIL</sequence>
<proteinExistence type="predicted"/>
<dbReference type="EMBL" id="KQ416814">
    <property type="protein sequence ID" value="KOF95052.1"/>
    <property type="molecule type" value="Genomic_DNA"/>
</dbReference>
<evidence type="ECO:0000256" key="1">
    <source>
        <dbReference type="SAM" id="SignalP"/>
    </source>
</evidence>
<keyword evidence="1" id="KW-0732">Signal</keyword>
<protein>
    <submittedName>
        <fullName evidence="2">Uncharacterized protein</fullName>
    </submittedName>
</protein>
<name>A0A0L8I0Q4_OCTBM</name>
<reference evidence="2" key="1">
    <citation type="submission" date="2015-07" db="EMBL/GenBank/DDBJ databases">
        <title>MeaNS - Measles Nucleotide Surveillance Program.</title>
        <authorList>
            <person name="Tran T."/>
            <person name="Druce J."/>
        </authorList>
    </citation>
    <scope>NUCLEOTIDE SEQUENCE</scope>
    <source>
        <strain evidence="2">UCB-OBI-ISO-001</strain>
        <tissue evidence="2">Gonad</tissue>
    </source>
</reference>
<gene>
    <name evidence="2" type="ORF">OCBIM_22039689mg</name>
</gene>
<evidence type="ECO:0000313" key="2">
    <source>
        <dbReference type="EMBL" id="KOF95052.1"/>
    </source>
</evidence>
<accession>A0A0L8I0Q4</accession>
<feature type="signal peptide" evidence="1">
    <location>
        <begin position="1"/>
        <end position="22"/>
    </location>
</feature>